<organism evidence="2 3">
    <name type="scientific">Catellatospora bangladeshensis</name>
    <dbReference type="NCBI Taxonomy" id="310355"/>
    <lineage>
        <taxon>Bacteria</taxon>
        <taxon>Bacillati</taxon>
        <taxon>Actinomycetota</taxon>
        <taxon>Actinomycetes</taxon>
        <taxon>Micromonosporales</taxon>
        <taxon>Micromonosporaceae</taxon>
        <taxon>Catellatospora</taxon>
    </lineage>
</organism>
<evidence type="ECO:0008006" key="4">
    <source>
        <dbReference type="Google" id="ProtNLM"/>
    </source>
</evidence>
<keyword evidence="3" id="KW-1185">Reference proteome</keyword>
<dbReference type="AlphaFoldDB" id="A0A8J3JJU4"/>
<feature type="transmembrane region" description="Helical" evidence="1">
    <location>
        <begin position="99"/>
        <end position="119"/>
    </location>
</feature>
<dbReference type="RefSeq" id="WP_203746721.1">
    <property type="nucleotide sequence ID" value="NZ_BONF01000017.1"/>
</dbReference>
<dbReference type="EMBL" id="BONF01000017">
    <property type="protein sequence ID" value="GIF81991.1"/>
    <property type="molecule type" value="Genomic_DNA"/>
</dbReference>
<protein>
    <recommendedName>
        <fullName evidence="4">DUF998 domain-containing protein</fullName>
    </recommendedName>
</protein>
<evidence type="ECO:0000256" key="1">
    <source>
        <dbReference type="SAM" id="Phobius"/>
    </source>
</evidence>
<keyword evidence="1" id="KW-0472">Membrane</keyword>
<feature type="transmembrane region" description="Helical" evidence="1">
    <location>
        <begin position="191"/>
        <end position="212"/>
    </location>
</feature>
<reference evidence="2 3" key="1">
    <citation type="submission" date="2021-01" db="EMBL/GenBank/DDBJ databases">
        <title>Whole genome shotgun sequence of Catellatospora bangladeshensis NBRC 107357.</title>
        <authorList>
            <person name="Komaki H."/>
            <person name="Tamura T."/>
        </authorList>
    </citation>
    <scope>NUCLEOTIDE SEQUENCE [LARGE SCALE GENOMIC DNA]</scope>
    <source>
        <strain evidence="2 3">NBRC 107357</strain>
    </source>
</reference>
<feature type="transmembrane region" description="Helical" evidence="1">
    <location>
        <begin position="165"/>
        <end position="185"/>
    </location>
</feature>
<feature type="transmembrane region" description="Helical" evidence="1">
    <location>
        <begin position="65"/>
        <end position="87"/>
    </location>
</feature>
<accession>A0A8J3JJU4</accession>
<proteinExistence type="predicted"/>
<name>A0A8J3JJU4_9ACTN</name>
<comment type="caution">
    <text evidence="2">The sequence shown here is derived from an EMBL/GenBank/DDBJ whole genome shotgun (WGS) entry which is preliminary data.</text>
</comment>
<dbReference type="Proteomes" id="UP000601223">
    <property type="component" value="Unassembled WGS sequence"/>
</dbReference>
<gene>
    <name evidence="2" type="ORF">Cba03nite_33400</name>
</gene>
<keyword evidence="1" id="KW-1133">Transmembrane helix</keyword>
<keyword evidence="1" id="KW-0812">Transmembrane</keyword>
<feature type="transmembrane region" description="Helical" evidence="1">
    <location>
        <begin position="139"/>
        <end position="158"/>
    </location>
</feature>
<evidence type="ECO:0000313" key="3">
    <source>
        <dbReference type="Proteomes" id="UP000601223"/>
    </source>
</evidence>
<evidence type="ECO:0000313" key="2">
    <source>
        <dbReference type="EMBL" id="GIF81991.1"/>
    </source>
</evidence>
<sequence>MNDTLTTATGTSEHARIETNTLGTRRLAAYLVGIGAVLFAAGNVMHPLRHDTAAYASPTWEAAHLTFALGGMLVAAGLPMLVAVGGFVRPHWMVTASALVTAVAFAGFGPGAWFEAFIAPMPGGVREQVEAGPGQAVNAVLGFAWLLATLVYGIGLIWRGDRRGVRAAGGALAAAVVVMVVFPGLPGAEGLWIIPATVVVSLAHLATALTAMRPPAAARAA</sequence>
<feature type="transmembrane region" description="Helical" evidence="1">
    <location>
        <begin position="27"/>
        <end position="45"/>
    </location>
</feature>